<dbReference type="InterPro" id="IPR017850">
    <property type="entry name" value="Alkaline_phosphatase_core_sf"/>
</dbReference>
<dbReference type="Proteomes" id="UP000316213">
    <property type="component" value="Unassembled WGS sequence"/>
</dbReference>
<sequence>MDPIEMLANRRRFLTNAGMGLGTAALASLVGAANRTSIPSLPAGCDFAPKAKRVIFLFMAGAPSQVDLFDYKPELEKQFKKELPASVSNGQRVTAMTKGKEQLIAPSKFKFERKGESGLWMSELLPHLSSQVDKLCFVDSMNTDAINHDPGKTSFCTGSEIPGKPSMGAWLSYGLGTLNKDLPDYVVMPSAYWSGKVNVQALYSRLWGSGFLPSKHQGTSFQTTGDPVLFLSNPAGVDPGIRRRMLDSLGELNQKHFTEIGDPEIQTTIAQQEMAFRMQTSVPELTDISDETPETLAMYGPEVNNLGSYARNCLLARRMAERDVRFIQLFHRGWDHHTRLPENLEGQCRDVDQPTTALLTDLEQRGLLDDTLVVFAGEFGRTVYCQGTLTHDNYGRDHHPRCFTAFLAGGGIKGGMRYGETDEFSYNVVADPVHVRDLHATMLHLLGVDHKKLTFPFQGLEQKLTGVEPSRVVKEIIA</sequence>
<comment type="caution">
    <text evidence="1">The sequence shown here is derived from an EMBL/GenBank/DDBJ whole genome shotgun (WGS) entry which is preliminary data.</text>
</comment>
<dbReference type="InterPro" id="IPR010869">
    <property type="entry name" value="DUF1501"/>
</dbReference>
<keyword evidence="2" id="KW-1185">Reference proteome</keyword>
<evidence type="ECO:0000313" key="2">
    <source>
        <dbReference type="Proteomes" id="UP000316213"/>
    </source>
</evidence>
<dbReference type="PANTHER" id="PTHR43737:SF1">
    <property type="entry name" value="DUF1501 DOMAIN-CONTAINING PROTEIN"/>
    <property type="match status" value="1"/>
</dbReference>
<reference evidence="1 2" key="1">
    <citation type="submission" date="2019-02" db="EMBL/GenBank/DDBJ databases">
        <title>Deep-cultivation of Planctomycetes and their phenomic and genomic characterization uncovers novel biology.</title>
        <authorList>
            <person name="Wiegand S."/>
            <person name="Jogler M."/>
            <person name="Boedeker C."/>
            <person name="Pinto D."/>
            <person name="Vollmers J."/>
            <person name="Rivas-Marin E."/>
            <person name="Kohn T."/>
            <person name="Peeters S.H."/>
            <person name="Heuer A."/>
            <person name="Rast P."/>
            <person name="Oberbeckmann S."/>
            <person name="Bunk B."/>
            <person name="Jeske O."/>
            <person name="Meyerdierks A."/>
            <person name="Storesund J.E."/>
            <person name="Kallscheuer N."/>
            <person name="Luecker S."/>
            <person name="Lage O.M."/>
            <person name="Pohl T."/>
            <person name="Merkel B.J."/>
            <person name="Hornburger P."/>
            <person name="Mueller R.-W."/>
            <person name="Bruemmer F."/>
            <person name="Labrenz M."/>
            <person name="Spormann A.M."/>
            <person name="Op Den Camp H."/>
            <person name="Overmann J."/>
            <person name="Amann R."/>
            <person name="Jetten M.S.M."/>
            <person name="Mascher T."/>
            <person name="Medema M.H."/>
            <person name="Devos D.P."/>
            <person name="Kaster A.-K."/>
            <person name="Ovreas L."/>
            <person name="Rohde M."/>
            <person name="Galperin M.Y."/>
            <person name="Jogler C."/>
        </authorList>
    </citation>
    <scope>NUCLEOTIDE SEQUENCE [LARGE SCALE GENOMIC DNA]</scope>
    <source>
        <strain evidence="1 2">Pla100</strain>
    </source>
</reference>
<gene>
    <name evidence="1" type="ORF">Pla100_59790</name>
</gene>
<dbReference type="InterPro" id="IPR006311">
    <property type="entry name" value="TAT_signal"/>
</dbReference>
<proteinExistence type="predicted"/>
<name>A0A5C5ZIL6_9BACT</name>
<dbReference type="EMBL" id="SJPM01000029">
    <property type="protein sequence ID" value="TWT87028.1"/>
    <property type="molecule type" value="Genomic_DNA"/>
</dbReference>
<protein>
    <recommendedName>
        <fullName evidence="3">Sulfatase</fullName>
    </recommendedName>
</protein>
<evidence type="ECO:0000313" key="1">
    <source>
        <dbReference type="EMBL" id="TWT87028.1"/>
    </source>
</evidence>
<evidence type="ECO:0008006" key="3">
    <source>
        <dbReference type="Google" id="ProtNLM"/>
    </source>
</evidence>
<dbReference type="PANTHER" id="PTHR43737">
    <property type="entry name" value="BLL7424 PROTEIN"/>
    <property type="match status" value="1"/>
</dbReference>
<dbReference type="Pfam" id="PF07394">
    <property type="entry name" value="DUF1501"/>
    <property type="match status" value="1"/>
</dbReference>
<dbReference type="AlphaFoldDB" id="A0A5C5ZIL6"/>
<dbReference type="SUPFAM" id="SSF53649">
    <property type="entry name" value="Alkaline phosphatase-like"/>
    <property type="match status" value="1"/>
</dbReference>
<dbReference type="OrthoDB" id="127333at2"/>
<dbReference type="Gene3D" id="3.40.720.10">
    <property type="entry name" value="Alkaline Phosphatase, subunit A"/>
    <property type="match status" value="1"/>
</dbReference>
<organism evidence="1 2">
    <name type="scientific">Neorhodopirellula pilleata</name>
    <dbReference type="NCBI Taxonomy" id="2714738"/>
    <lineage>
        <taxon>Bacteria</taxon>
        <taxon>Pseudomonadati</taxon>
        <taxon>Planctomycetota</taxon>
        <taxon>Planctomycetia</taxon>
        <taxon>Pirellulales</taxon>
        <taxon>Pirellulaceae</taxon>
        <taxon>Neorhodopirellula</taxon>
    </lineage>
</organism>
<dbReference type="PROSITE" id="PS51318">
    <property type="entry name" value="TAT"/>
    <property type="match status" value="1"/>
</dbReference>
<accession>A0A5C5ZIL6</accession>